<dbReference type="GO" id="GO:0046872">
    <property type="term" value="F:metal ion binding"/>
    <property type="evidence" value="ECO:0007669"/>
    <property type="project" value="UniProtKB-KW"/>
</dbReference>
<keyword evidence="5 11" id="KW-0808">Transferase</keyword>
<reference evidence="11 12" key="1">
    <citation type="journal article" date="2014" name="Int. J. Syst. Evol. Microbiol.">
        <title>Description of Galbitalea soli gen. nov., sp. nov., and Frondihabitans sucicola sp. nov.</title>
        <authorList>
            <person name="Kim S.J."/>
            <person name="Lim J.M."/>
            <person name="Ahn J.H."/>
            <person name="Weon H.Y."/>
            <person name="Hamada M."/>
            <person name="Suzuki K."/>
            <person name="Ahn T.Y."/>
            <person name="Kwon S.W."/>
        </authorList>
    </citation>
    <scope>NUCLEOTIDE SEQUENCE [LARGE SCALE GENOMIC DNA]</scope>
    <source>
        <strain evidence="11 12">NBRC 108727</strain>
    </source>
</reference>
<dbReference type="SUPFAM" id="SSF143631">
    <property type="entry name" value="ApbE-like"/>
    <property type="match status" value="1"/>
</dbReference>
<comment type="catalytic activity">
    <reaction evidence="10">
        <text>L-threonyl-[protein] + FAD = FMN-L-threonyl-[protein] + AMP + H(+)</text>
        <dbReference type="Rhea" id="RHEA:36847"/>
        <dbReference type="Rhea" id="RHEA-COMP:11060"/>
        <dbReference type="Rhea" id="RHEA-COMP:11061"/>
        <dbReference type="ChEBI" id="CHEBI:15378"/>
        <dbReference type="ChEBI" id="CHEBI:30013"/>
        <dbReference type="ChEBI" id="CHEBI:57692"/>
        <dbReference type="ChEBI" id="CHEBI:74257"/>
        <dbReference type="ChEBI" id="CHEBI:456215"/>
        <dbReference type="EC" id="2.7.1.180"/>
    </reaction>
</comment>
<evidence type="ECO:0000256" key="9">
    <source>
        <dbReference type="ARBA" id="ARBA00031306"/>
    </source>
</evidence>
<dbReference type="Pfam" id="PF02424">
    <property type="entry name" value="ApbE"/>
    <property type="match status" value="1"/>
</dbReference>
<dbReference type="InterPro" id="IPR003374">
    <property type="entry name" value="ApbE-like_sf"/>
</dbReference>
<evidence type="ECO:0000256" key="10">
    <source>
        <dbReference type="ARBA" id="ARBA00048540"/>
    </source>
</evidence>
<keyword evidence="4" id="KW-0285">Flavoprotein</keyword>
<evidence type="ECO:0000256" key="7">
    <source>
        <dbReference type="ARBA" id="ARBA00022827"/>
    </source>
</evidence>
<protein>
    <recommendedName>
        <fullName evidence="3">FAD:protein FMN transferase</fullName>
        <ecNumber evidence="2">2.7.1.180</ecNumber>
    </recommendedName>
    <alternativeName>
        <fullName evidence="9">Flavin transferase</fullName>
    </alternativeName>
</protein>
<gene>
    <name evidence="11" type="ORF">G3T37_12855</name>
</gene>
<evidence type="ECO:0000256" key="3">
    <source>
        <dbReference type="ARBA" id="ARBA00016337"/>
    </source>
</evidence>
<accession>A0A7C9TTD7</accession>
<dbReference type="EC" id="2.7.1.180" evidence="2"/>
<dbReference type="Proteomes" id="UP000479756">
    <property type="component" value="Unassembled WGS sequence"/>
</dbReference>
<dbReference type="EMBL" id="JAAGWZ010000004">
    <property type="protein sequence ID" value="NEM92242.1"/>
    <property type="molecule type" value="Genomic_DNA"/>
</dbReference>
<dbReference type="Gene3D" id="3.10.520.10">
    <property type="entry name" value="ApbE-like domains"/>
    <property type="match status" value="1"/>
</dbReference>
<comment type="caution">
    <text evidence="11">The sequence shown here is derived from an EMBL/GenBank/DDBJ whole genome shotgun (WGS) entry which is preliminary data.</text>
</comment>
<evidence type="ECO:0000256" key="6">
    <source>
        <dbReference type="ARBA" id="ARBA00022723"/>
    </source>
</evidence>
<evidence type="ECO:0000313" key="12">
    <source>
        <dbReference type="Proteomes" id="UP000479756"/>
    </source>
</evidence>
<evidence type="ECO:0000256" key="1">
    <source>
        <dbReference type="ARBA" id="ARBA00001946"/>
    </source>
</evidence>
<evidence type="ECO:0000256" key="4">
    <source>
        <dbReference type="ARBA" id="ARBA00022630"/>
    </source>
</evidence>
<organism evidence="11 12">
    <name type="scientific">Galbitalea soli</name>
    <dbReference type="NCBI Taxonomy" id="1268042"/>
    <lineage>
        <taxon>Bacteria</taxon>
        <taxon>Bacillati</taxon>
        <taxon>Actinomycetota</taxon>
        <taxon>Actinomycetes</taxon>
        <taxon>Micrococcales</taxon>
        <taxon>Microbacteriaceae</taxon>
        <taxon>Galbitalea</taxon>
    </lineage>
</organism>
<dbReference type="PANTHER" id="PTHR30040:SF2">
    <property type="entry name" value="FAD:PROTEIN FMN TRANSFERASE"/>
    <property type="match status" value="1"/>
</dbReference>
<proteinExistence type="predicted"/>
<dbReference type="RefSeq" id="WP_163474295.1">
    <property type="nucleotide sequence ID" value="NZ_JAAGWZ010000004.1"/>
</dbReference>
<name>A0A7C9TTD7_9MICO</name>
<evidence type="ECO:0000313" key="11">
    <source>
        <dbReference type="EMBL" id="NEM92242.1"/>
    </source>
</evidence>
<evidence type="ECO:0000256" key="8">
    <source>
        <dbReference type="ARBA" id="ARBA00022842"/>
    </source>
</evidence>
<dbReference type="GO" id="GO:0016740">
    <property type="term" value="F:transferase activity"/>
    <property type="evidence" value="ECO:0007669"/>
    <property type="project" value="UniProtKB-KW"/>
</dbReference>
<keyword evidence="12" id="KW-1185">Reference proteome</keyword>
<evidence type="ECO:0000256" key="2">
    <source>
        <dbReference type="ARBA" id="ARBA00011955"/>
    </source>
</evidence>
<keyword evidence="7" id="KW-0274">FAD</keyword>
<dbReference type="AlphaFoldDB" id="A0A7C9TTD7"/>
<comment type="cofactor">
    <cofactor evidence="1">
        <name>Mg(2+)</name>
        <dbReference type="ChEBI" id="CHEBI:18420"/>
    </cofactor>
</comment>
<keyword evidence="8" id="KW-0460">Magnesium</keyword>
<dbReference type="PANTHER" id="PTHR30040">
    <property type="entry name" value="THIAMINE BIOSYNTHESIS LIPOPROTEIN APBE"/>
    <property type="match status" value="1"/>
</dbReference>
<evidence type="ECO:0000256" key="5">
    <source>
        <dbReference type="ARBA" id="ARBA00022679"/>
    </source>
</evidence>
<keyword evidence="6" id="KW-0479">Metal-binding</keyword>
<dbReference type="InterPro" id="IPR024932">
    <property type="entry name" value="ApbE"/>
</dbReference>
<sequence>MPRPELRFEAIGVPWAIETAEPLPATTVAAIHERIARFDRDYSRFRADSLVSRITREPGRWRLPDDAGPLLDLYRLLYDATDGAMNPLVGQRLEELGYDRDYTLRARAGAATRIPSWEEAISWDGSHLTTLTPVVLDIGAAGKGYLIDLVADLLRECGVDDYLIDASGDLLHRGPDTVRVGLEHPWDPTMAIGVYELSNGALCASAPGRRAWSDGLHHILDATSGEPTRTVAATWVRADSALEADALATALFFASEARLSEVVPEFEYARMMPDGRVGRSERFNGELFL</sequence>